<feature type="transmembrane region" description="Helical" evidence="2">
    <location>
        <begin position="189"/>
        <end position="209"/>
    </location>
</feature>
<evidence type="ECO:0000313" key="3">
    <source>
        <dbReference type="EMBL" id="BCJ68138.1"/>
    </source>
</evidence>
<sequence>MTDLPPQRTGPPDQPVRPPAPPYPSDPTTATRHLCAGAYLDDDFRDACLQEVYYQPKRMVAPSYGFDLLPVIGHALKARDMAVWRDAAIVTTLLVGACTVLPLALAAMGLALLWITSSTWRFVRDTRGGLRTGEPASSGTTSMRLVLLLLGWAGTAIFVLPLALMSFSTLLAPVAIGSSRGGTTGDAELTVSFMFGLLLLALPSIFAMWRHQKLDALAPGRHPAWPSPTPRLTEIYNQSRGNTVVYSGYTPFVGSGVLIGSSSFAVRLVRPAHGPMLSKQPTDHSDNRPSERELEFAQPPFEAQEIITYVRDGLGRIASAREAEAQIPGLTIEDRVFLSGSEVSHLSSHTPPDVMAGVVRHPTTPARHYLACQVVSWGGELVTTVYVHIAVQGRSLYLELTSTALAPCDRRYRIVDSVERLGTRGWLRTLRDSLLDTPSTIVKAPVRLTRSILELVSTPGALGTASLVPGYDYGARVAVRQLGSRDELRNFTQTKDIVKFQRLIERRVVASVLDFLDLKGVDTTEYRARAASVLNVGIGNFGSGDMTFNESVTGQNLPPQTPPS</sequence>
<dbReference type="RefSeq" id="WP_212817429.1">
    <property type="nucleotide sequence ID" value="NZ_AP023359.1"/>
</dbReference>
<feature type="compositionally biased region" description="Pro residues" evidence="1">
    <location>
        <begin position="8"/>
        <end position="25"/>
    </location>
</feature>
<evidence type="ECO:0000256" key="2">
    <source>
        <dbReference type="SAM" id="Phobius"/>
    </source>
</evidence>
<keyword evidence="2" id="KW-0812">Transmembrane</keyword>
<name>A0A810N8M7_9ACTN</name>
<accession>A0A810N8M7</accession>
<feature type="transmembrane region" description="Helical" evidence="2">
    <location>
        <begin position="145"/>
        <end position="177"/>
    </location>
</feature>
<feature type="region of interest" description="Disordered" evidence="1">
    <location>
        <begin position="1"/>
        <end position="28"/>
    </location>
</feature>
<reference evidence="3" key="1">
    <citation type="submission" date="2020-08" db="EMBL/GenBank/DDBJ databases">
        <title>Whole genome shotgun sequence of Polymorphospora rubra NBRC 101157.</title>
        <authorList>
            <person name="Komaki H."/>
            <person name="Tamura T."/>
        </authorList>
    </citation>
    <scope>NUCLEOTIDE SEQUENCE</scope>
    <source>
        <strain evidence="3">NBRC 101157</strain>
    </source>
</reference>
<evidence type="ECO:0000313" key="4">
    <source>
        <dbReference type="Proteomes" id="UP000680866"/>
    </source>
</evidence>
<dbReference type="KEGG" id="pry:Prubr_51590"/>
<feature type="transmembrane region" description="Helical" evidence="2">
    <location>
        <begin position="87"/>
        <end position="115"/>
    </location>
</feature>
<protein>
    <submittedName>
        <fullName evidence="3">Uncharacterized protein</fullName>
    </submittedName>
</protein>
<evidence type="ECO:0000256" key="1">
    <source>
        <dbReference type="SAM" id="MobiDB-lite"/>
    </source>
</evidence>
<feature type="transmembrane region" description="Helical" evidence="2">
    <location>
        <begin position="249"/>
        <end position="269"/>
    </location>
</feature>
<keyword evidence="4" id="KW-1185">Reference proteome</keyword>
<dbReference type="EMBL" id="AP023359">
    <property type="protein sequence ID" value="BCJ68138.1"/>
    <property type="molecule type" value="Genomic_DNA"/>
</dbReference>
<gene>
    <name evidence="3" type="ORF">Prubr_51590</name>
</gene>
<keyword evidence="2" id="KW-0472">Membrane</keyword>
<dbReference type="Proteomes" id="UP000680866">
    <property type="component" value="Chromosome"/>
</dbReference>
<dbReference type="AlphaFoldDB" id="A0A810N8M7"/>
<proteinExistence type="predicted"/>
<keyword evidence="2" id="KW-1133">Transmembrane helix</keyword>
<organism evidence="3 4">
    <name type="scientific">Polymorphospora rubra</name>
    <dbReference type="NCBI Taxonomy" id="338584"/>
    <lineage>
        <taxon>Bacteria</taxon>
        <taxon>Bacillati</taxon>
        <taxon>Actinomycetota</taxon>
        <taxon>Actinomycetes</taxon>
        <taxon>Micromonosporales</taxon>
        <taxon>Micromonosporaceae</taxon>
        <taxon>Polymorphospora</taxon>
    </lineage>
</organism>